<dbReference type="GO" id="GO:0046872">
    <property type="term" value="F:metal ion binding"/>
    <property type="evidence" value="ECO:0007669"/>
    <property type="project" value="UniProtKB-KW"/>
</dbReference>
<feature type="domain" description="PDZ" evidence="12">
    <location>
        <begin position="120"/>
        <end position="199"/>
    </location>
</feature>
<dbReference type="PATRIC" id="fig|1458461.3.peg.2795"/>
<keyword evidence="9 11" id="KW-0482">Metalloprotease</keyword>
<dbReference type="OrthoDB" id="9782003at2"/>
<evidence type="ECO:0000256" key="7">
    <source>
        <dbReference type="ARBA" id="ARBA00022833"/>
    </source>
</evidence>
<comment type="cofactor">
    <cofactor evidence="1 11">
        <name>Zn(2+)</name>
        <dbReference type="ChEBI" id="CHEBI:29105"/>
    </cofactor>
</comment>
<evidence type="ECO:0000256" key="9">
    <source>
        <dbReference type="ARBA" id="ARBA00023049"/>
    </source>
</evidence>
<name>X5MEK1_9HYPH</name>
<dbReference type="CDD" id="cd06163">
    <property type="entry name" value="S2P-M50_PDZ_RseP-like"/>
    <property type="match status" value="1"/>
</dbReference>
<comment type="similarity">
    <text evidence="3 11">Belongs to the peptidase M50B family.</text>
</comment>
<dbReference type="InterPro" id="IPR001478">
    <property type="entry name" value="PDZ"/>
</dbReference>
<dbReference type="GO" id="GO:0016020">
    <property type="term" value="C:membrane"/>
    <property type="evidence" value="ECO:0007669"/>
    <property type="project" value="UniProtKB-SubCell"/>
</dbReference>
<evidence type="ECO:0000256" key="3">
    <source>
        <dbReference type="ARBA" id="ARBA00007931"/>
    </source>
</evidence>
<dbReference type="RefSeq" id="WP_043948913.1">
    <property type="nucleotide sequence ID" value="NZ_HG966617.1"/>
</dbReference>
<sequence>MDFISGLFGYVIPFIFVLSLVVFIHEMGHFLVARWFGVIVEQFSIGFGREIVGWTDKNNTRWKIGWLPLGGYVKFLGDENAASTPDKEALSSLPEEIRKDCFQFKPLHARAAVVAAGPVANFLLAIVIFAFMYSVIGQSVTAPRVDEVQPDGAAADAGFLPGDLVVSIDGSAIASFNDMQRIVSTSPERVLAFTVERDGSLVDLEVVPQLREITDRFGNTQSIGLIGLTRKNAEGDITTVRYNPAVAVWKGVEETGFIISTTMTYLGDIIVGRQDADQLGGPLRIAQVSGQVATLGLIALLNLAAILSVSIGLLNLFPVPMLDGGHLLYYAAEAVRGEPLGEKAQEYGFRIGLAAVMSLMLFATWNDLVHLRVFDYIGSVFS</sequence>
<evidence type="ECO:0000256" key="4">
    <source>
        <dbReference type="ARBA" id="ARBA00022670"/>
    </source>
</evidence>
<dbReference type="SUPFAM" id="SSF50156">
    <property type="entry name" value="PDZ domain-like"/>
    <property type="match status" value="1"/>
</dbReference>
<dbReference type="Proteomes" id="UP000032160">
    <property type="component" value="Chromosome I"/>
</dbReference>
<comment type="subcellular location">
    <subcellularLocation>
        <location evidence="2">Membrane</location>
        <topology evidence="2">Multi-pass membrane protein</topology>
    </subcellularLocation>
</comment>
<dbReference type="SMART" id="SM00228">
    <property type="entry name" value="PDZ"/>
    <property type="match status" value="1"/>
</dbReference>
<dbReference type="CDD" id="cd23081">
    <property type="entry name" value="cpPDZ_EcRseP-like"/>
    <property type="match status" value="1"/>
</dbReference>
<keyword evidence="14" id="KW-1185">Reference proteome</keyword>
<dbReference type="STRING" id="1458461.BN1012_Phect2789"/>
<dbReference type="Pfam" id="PF17820">
    <property type="entry name" value="PDZ_6"/>
    <property type="match status" value="1"/>
</dbReference>
<organism evidence="13 14">
    <name type="scientific">Candidatus Phaeomarinibacter ectocarpi</name>
    <dbReference type="NCBI Taxonomy" id="1458461"/>
    <lineage>
        <taxon>Bacteria</taxon>
        <taxon>Pseudomonadati</taxon>
        <taxon>Pseudomonadota</taxon>
        <taxon>Alphaproteobacteria</taxon>
        <taxon>Hyphomicrobiales</taxon>
        <taxon>Parvibaculaceae</taxon>
        <taxon>Candidatus Phaeomarinibacter</taxon>
    </lineage>
</organism>
<accession>X5MEK1</accession>
<dbReference type="AlphaFoldDB" id="X5MEK1"/>
<dbReference type="PANTHER" id="PTHR42837:SF2">
    <property type="entry name" value="MEMBRANE METALLOPROTEASE ARASP2, CHLOROPLASTIC-RELATED"/>
    <property type="match status" value="1"/>
</dbReference>
<dbReference type="NCBIfam" id="TIGR00054">
    <property type="entry name" value="RIP metalloprotease RseP"/>
    <property type="match status" value="1"/>
</dbReference>
<dbReference type="Gene3D" id="2.30.42.10">
    <property type="match status" value="1"/>
</dbReference>
<dbReference type="GO" id="GO:0004222">
    <property type="term" value="F:metalloendopeptidase activity"/>
    <property type="evidence" value="ECO:0007669"/>
    <property type="project" value="InterPro"/>
</dbReference>
<dbReference type="EMBL" id="HG966617">
    <property type="protein sequence ID" value="CDO61002.1"/>
    <property type="molecule type" value="Genomic_DNA"/>
</dbReference>
<reference evidence="13 14" key="1">
    <citation type="journal article" date="2014" name="Front. Genet.">
        <title>Genome and metabolic network of "Candidatus Phaeomarinobacter ectocarpi" Ec32, a new candidate genus of Alphaproteobacteria frequently associated with brown algae.</title>
        <authorList>
            <person name="Dittami S.M."/>
            <person name="Barbeyron T."/>
            <person name="Boyen C."/>
            <person name="Cambefort J."/>
            <person name="Collet G."/>
            <person name="Delage L."/>
            <person name="Gobet A."/>
            <person name="Groisillier A."/>
            <person name="Leblanc C."/>
            <person name="Michel G."/>
            <person name="Scornet D."/>
            <person name="Siegel A."/>
            <person name="Tapia J.E."/>
            <person name="Tonon T."/>
        </authorList>
    </citation>
    <scope>NUCLEOTIDE SEQUENCE [LARGE SCALE GENOMIC DNA]</scope>
    <source>
        <strain evidence="13 14">Ec32</strain>
    </source>
</reference>
<keyword evidence="10 11" id="KW-0472">Membrane</keyword>
<keyword evidence="8 11" id="KW-1133">Transmembrane helix</keyword>
<keyword evidence="4 13" id="KW-0645">Protease</keyword>
<dbReference type="HOGENOM" id="CLU_025778_1_0_5"/>
<evidence type="ECO:0000256" key="8">
    <source>
        <dbReference type="ARBA" id="ARBA00022989"/>
    </source>
</evidence>
<keyword evidence="5 11" id="KW-0812">Transmembrane</keyword>
<keyword evidence="11" id="KW-0479">Metal-binding</keyword>
<evidence type="ECO:0000313" key="13">
    <source>
        <dbReference type="EMBL" id="CDO61002.1"/>
    </source>
</evidence>
<dbReference type="GO" id="GO:0006508">
    <property type="term" value="P:proteolysis"/>
    <property type="evidence" value="ECO:0007669"/>
    <property type="project" value="UniProtKB-KW"/>
</dbReference>
<feature type="transmembrane region" description="Helical" evidence="11">
    <location>
        <begin position="292"/>
        <end position="317"/>
    </location>
</feature>
<dbReference type="InterPro" id="IPR036034">
    <property type="entry name" value="PDZ_sf"/>
</dbReference>
<evidence type="ECO:0000256" key="5">
    <source>
        <dbReference type="ARBA" id="ARBA00022692"/>
    </source>
</evidence>
<evidence type="ECO:0000313" key="14">
    <source>
        <dbReference type="Proteomes" id="UP000032160"/>
    </source>
</evidence>
<proteinExistence type="inferred from homology"/>
<evidence type="ECO:0000256" key="11">
    <source>
        <dbReference type="RuleBase" id="RU362031"/>
    </source>
</evidence>
<dbReference type="PANTHER" id="PTHR42837">
    <property type="entry name" value="REGULATOR OF SIGMA-E PROTEASE RSEP"/>
    <property type="match status" value="1"/>
</dbReference>
<protein>
    <recommendedName>
        <fullName evidence="11">Zinc metalloprotease</fullName>
        <ecNumber evidence="11">3.4.24.-</ecNumber>
    </recommendedName>
</protein>
<keyword evidence="7 11" id="KW-0862">Zinc</keyword>
<feature type="transmembrane region" description="Helical" evidence="11">
    <location>
        <begin position="7"/>
        <end position="25"/>
    </location>
</feature>
<dbReference type="Pfam" id="PF02163">
    <property type="entry name" value="Peptidase_M50"/>
    <property type="match status" value="1"/>
</dbReference>
<evidence type="ECO:0000256" key="10">
    <source>
        <dbReference type="ARBA" id="ARBA00023136"/>
    </source>
</evidence>
<dbReference type="InterPro" id="IPR008915">
    <property type="entry name" value="Peptidase_M50"/>
</dbReference>
<keyword evidence="6 11" id="KW-0378">Hydrolase</keyword>
<dbReference type="KEGG" id="pect:BN1012_Phect2789"/>
<evidence type="ECO:0000256" key="1">
    <source>
        <dbReference type="ARBA" id="ARBA00001947"/>
    </source>
</evidence>
<dbReference type="EC" id="3.4.24.-" evidence="11"/>
<feature type="transmembrane region" description="Helical" evidence="11">
    <location>
        <begin position="347"/>
        <end position="365"/>
    </location>
</feature>
<gene>
    <name evidence="13" type="ORF">BN1012_Phect2789</name>
</gene>
<dbReference type="InterPro" id="IPR041489">
    <property type="entry name" value="PDZ_6"/>
</dbReference>
<dbReference type="InterPro" id="IPR004387">
    <property type="entry name" value="Pept_M50_Zn"/>
</dbReference>
<feature type="transmembrane region" description="Helical" evidence="11">
    <location>
        <begin position="112"/>
        <end position="136"/>
    </location>
</feature>
<evidence type="ECO:0000256" key="2">
    <source>
        <dbReference type="ARBA" id="ARBA00004141"/>
    </source>
</evidence>
<evidence type="ECO:0000256" key="6">
    <source>
        <dbReference type="ARBA" id="ARBA00022801"/>
    </source>
</evidence>
<evidence type="ECO:0000259" key="12">
    <source>
        <dbReference type="SMART" id="SM00228"/>
    </source>
</evidence>